<keyword evidence="1" id="KW-0812">Transmembrane</keyword>
<dbReference type="RefSeq" id="WP_241879115.1">
    <property type="nucleotide sequence ID" value="NZ_CP093310.2"/>
</dbReference>
<dbReference type="EMBL" id="CP093310">
    <property type="protein sequence ID" value="UNK05818.1"/>
    <property type="molecule type" value="Genomic_DNA"/>
</dbReference>
<name>A0AAT9PG57_9GAMM</name>
<keyword evidence="1" id="KW-1133">Transmembrane helix</keyword>
<evidence type="ECO:0000313" key="3">
    <source>
        <dbReference type="Proteomes" id="UP000829560"/>
    </source>
</evidence>
<dbReference type="Proteomes" id="UP000829560">
    <property type="component" value="Chromosome"/>
</dbReference>
<sequence>MENKTVPLSDVRLTGVPLGRETIRPAKPQKTIQDWLLEDNQRNEFKRDVEQMKRDVDAAIFMLRISGGLLSLVFIMQMLLWFAG</sequence>
<dbReference type="KEGG" id="prae:MN210_03265"/>
<proteinExistence type="predicted"/>
<gene>
    <name evidence="2" type="ORF">MN210_03265</name>
</gene>
<reference evidence="2" key="1">
    <citation type="submission" date="2024-03" db="EMBL/GenBank/DDBJ databases">
        <title>Psychrobacter raelis sp. nov. isolated from a dog with peritonitis.</title>
        <authorList>
            <person name="Schiavone A."/>
            <person name="Manzulli V."/>
            <person name="Camarda A."/>
            <person name="Cafiero M.A."/>
            <person name="Vasco I."/>
            <person name="Marino L."/>
            <person name="Pennuzzi G."/>
            <person name="Serrecchia L."/>
            <person name="Galante D."/>
            <person name="Pugliese N."/>
        </authorList>
    </citation>
    <scope>NUCLEOTIDE SEQUENCE</scope>
    <source>
        <strain evidence="2">PraFG1</strain>
    </source>
</reference>
<dbReference type="AlphaFoldDB" id="A0AAT9PG57"/>
<protein>
    <submittedName>
        <fullName evidence="2">Uncharacterized protein</fullName>
    </submittedName>
</protein>
<keyword evidence="3" id="KW-1185">Reference proteome</keyword>
<evidence type="ECO:0000313" key="2">
    <source>
        <dbReference type="EMBL" id="UNK05818.1"/>
    </source>
</evidence>
<evidence type="ECO:0000256" key="1">
    <source>
        <dbReference type="SAM" id="Phobius"/>
    </source>
</evidence>
<organism evidence="2 3">
    <name type="scientific">Psychrobacter raelei</name>
    <dbReference type="NCBI Taxonomy" id="2565531"/>
    <lineage>
        <taxon>Bacteria</taxon>
        <taxon>Pseudomonadati</taxon>
        <taxon>Pseudomonadota</taxon>
        <taxon>Gammaproteobacteria</taxon>
        <taxon>Moraxellales</taxon>
        <taxon>Moraxellaceae</taxon>
        <taxon>Psychrobacter</taxon>
    </lineage>
</organism>
<keyword evidence="1" id="KW-0472">Membrane</keyword>
<feature type="transmembrane region" description="Helical" evidence="1">
    <location>
        <begin position="61"/>
        <end position="83"/>
    </location>
</feature>
<accession>A0AAT9PG57</accession>